<sequence>MATPTAKRRIKKAVAVFPGRDGWCYTSGEDAYVELAVRLVDLGLTVDQAVELLQLAYDTAAAEFGK</sequence>
<keyword evidence="2" id="KW-1185">Reference proteome</keyword>
<reference evidence="1 2" key="1">
    <citation type="submission" date="2016-10" db="EMBL/GenBank/DDBJ databases">
        <authorList>
            <person name="de Groot N.N."/>
        </authorList>
    </citation>
    <scope>NUCLEOTIDE SEQUENCE [LARGE SCALE GENOMIC DNA]</scope>
    <source>
        <strain evidence="1 2">CPCC 201354</strain>
    </source>
</reference>
<name>A0A1G8EIB5_9ACTN</name>
<evidence type="ECO:0000313" key="2">
    <source>
        <dbReference type="Proteomes" id="UP000198923"/>
    </source>
</evidence>
<dbReference type="Proteomes" id="UP000198923">
    <property type="component" value="Unassembled WGS sequence"/>
</dbReference>
<gene>
    <name evidence="1" type="ORF">SAMN05421505_120114</name>
</gene>
<dbReference type="RefSeq" id="WP_093172307.1">
    <property type="nucleotide sequence ID" value="NZ_FNCN01000020.1"/>
</dbReference>
<accession>A0A1G8EIB5</accession>
<evidence type="ECO:0000313" key="1">
    <source>
        <dbReference type="EMBL" id="SDH69644.1"/>
    </source>
</evidence>
<protein>
    <submittedName>
        <fullName evidence="1">Uncharacterized protein</fullName>
    </submittedName>
</protein>
<organism evidence="1 2">
    <name type="scientific">Sinosporangium album</name>
    <dbReference type="NCBI Taxonomy" id="504805"/>
    <lineage>
        <taxon>Bacteria</taxon>
        <taxon>Bacillati</taxon>
        <taxon>Actinomycetota</taxon>
        <taxon>Actinomycetes</taxon>
        <taxon>Streptosporangiales</taxon>
        <taxon>Streptosporangiaceae</taxon>
        <taxon>Sinosporangium</taxon>
    </lineage>
</organism>
<proteinExistence type="predicted"/>
<dbReference type="STRING" id="504805.SAMN05421505_120114"/>
<dbReference type="EMBL" id="FNCN01000020">
    <property type="protein sequence ID" value="SDH69644.1"/>
    <property type="molecule type" value="Genomic_DNA"/>
</dbReference>
<dbReference type="AlphaFoldDB" id="A0A1G8EIB5"/>